<dbReference type="InterPro" id="IPR050640">
    <property type="entry name" value="Bact_2-comp_sensor_kinase"/>
</dbReference>
<name>A0AAW5BR20_9FIRM</name>
<comment type="caution">
    <text evidence="6">The sequence shown here is derived from an EMBL/GenBank/DDBJ whole genome shotgun (WGS) entry which is preliminary data.</text>
</comment>
<dbReference type="Pfam" id="PF06580">
    <property type="entry name" value="His_kinase"/>
    <property type="match status" value="1"/>
</dbReference>
<dbReference type="PANTHER" id="PTHR34220">
    <property type="entry name" value="SENSOR HISTIDINE KINASE YPDA"/>
    <property type="match status" value="1"/>
</dbReference>
<evidence type="ECO:0000259" key="5">
    <source>
        <dbReference type="PROSITE" id="PS50885"/>
    </source>
</evidence>
<dbReference type="SUPFAM" id="SSF55874">
    <property type="entry name" value="ATPase domain of HSP90 chaperone/DNA topoisomerase II/histidine kinase"/>
    <property type="match status" value="1"/>
</dbReference>
<dbReference type="SUPFAM" id="SSF158472">
    <property type="entry name" value="HAMP domain-like"/>
    <property type="match status" value="1"/>
</dbReference>
<keyword evidence="3" id="KW-0808">Transferase</keyword>
<gene>
    <name evidence="7" type="ORF">G5B36_10790</name>
    <name evidence="6" type="ORF">L0N08_14505</name>
</gene>
<dbReference type="InterPro" id="IPR003660">
    <property type="entry name" value="HAMP_dom"/>
</dbReference>
<evidence type="ECO:0000256" key="4">
    <source>
        <dbReference type="ARBA" id="ARBA00022777"/>
    </source>
</evidence>
<sequence>MIFLALLIVFLLLIAIGGASYFYQPVSILNHAMRQVAARNLSFRIKEQRQDEYGLIYKGFNSTVSEVESLIAHLTNEQLLNKEATIHLLQEQMNPHFIYNTLETIYSLSELGRIEDVSTVTRAMSDFYRISLSEGRNEIPLGDAIKIAEYYLTIQCTRFRGKIHYDIKIPPQYNKVIVPKYSIQTIVENSIYHGAEPLSKSTTVTIQAHEDGDGLIIIIQDNGIGIPEQKLKLIQSQIEQPDLEGENFGIHNLSLQIRLKFGDDYGVRIESVYGEGTLVYIRVPMAYQQT</sequence>
<dbReference type="PANTHER" id="PTHR34220:SF7">
    <property type="entry name" value="SENSOR HISTIDINE KINASE YPDA"/>
    <property type="match status" value="1"/>
</dbReference>
<dbReference type="Pfam" id="PF00672">
    <property type="entry name" value="HAMP"/>
    <property type="match status" value="1"/>
</dbReference>
<reference evidence="6" key="3">
    <citation type="submission" date="2022-01" db="EMBL/GenBank/DDBJ databases">
        <title>Collection of gut derived symbiotic bacterial strains cultured from healthy donors.</title>
        <authorList>
            <person name="Lin H."/>
            <person name="Kohout C."/>
            <person name="Waligurski E."/>
            <person name="Pamer E.G."/>
        </authorList>
    </citation>
    <scope>NUCLEOTIDE SEQUENCE</scope>
    <source>
        <strain evidence="6">DFI.6.55</strain>
    </source>
</reference>
<dbReference type="SMART" id="SM00304">
    <property type="entry name" value="HAMP"/>
    <property type="match status" value="1"/>
</dbReference>
<evidence type="ECO:0000313" key="6">
    <source>
        <dbReference type="EMBL" id="MCG4746630.1"/>
    </source>
</evidence>
<dbReference type="GO" id="GO:0000155">
    <property type="term" value="F:phosphorelay sensor kinase activity"/>
    <property type="evidence" value="ECO:0007669"/>
    <property type="project" value="InterPro"/>
</dbReference>
<evidence type="ECO:0000256" key="3">
    <source>
        <dbReference type="ARBA" id="ARBA00022679"/>
    </source>
</evidence>
<protein>
    <submittedName>
        <fullName evidence="6">Histidine kinase</fullName>
    </submittedName>
</protein>
<dbReference type="PROSITE" id="PS50885">
    <property type="entry name" value="HAMP"/>
    <property type="match status" value="1"/>
</dbReference>
<dbReference type="CDD" id="cd06225">
    <property type="entry name" value="HAMP"/>
    <property type="match status" value="1"/>
</dbReference>
<dbReference type="InterPro" id="IPR036890">
    <property type="entry name" value="HATPase_C_sf"/>
</dbReference>
<dbReference type="InterPro" id="IPR010559">
    <property type="entry name" value="Sig_transdc_His_kin_internal"/>
</dbReference>
<dbReference type="Gene3D" id="6.10.340.10">
    <property type="match status" value="1"/>
</dbReference>
<evidence type="ECO:0000256" key="2">
    <source>
        <dbReference type="ARBA" id="ARBA00022553"/>
    </source>
</evidence>
<dbReference type="RefSeq" id="WP_165641849.1">
    <property type="nucleotide sequence ID" value="NZ_JAAITT010000013.1"/>
</dbReference>
<comment type="subcellular location">
    <subcellularLocation>
        <location evidence="1">Membrane</location>
    </subcellularLocation>
</comment>
<dbReference type="Pfam" id="PF02518">
    <property type="entry name" value="HATPase_c"/>
    <property type="match status" value="1"/>
</dbReference>
<organism evidence="6 9">
    <name type="scientific">Enterocloster aldenensis</name>
    <dbReference type="NCBI Taxonomy" id="358742"/>
    <lineage>
        <taxon>Bacteria</taxon>
        <taxon>Bacillati</taxon>
        <taxon>Bacillota</taxon>
        <taxon>Clostridia</taxon>
        <taxon>Lachnospirales</taxon>
        <taxon>Lachnospiraceae</taxon>
        <taxon>Enterocloster</taxon>
    </lineage>
</organism>
<dbReference type="Gene3D" id="3.30.565.10">
    <property type="entry name" value="Histidine kinase-like ATPase, C-terminal domain"/>
    <property type="match status" value="1"/>
</dbReference>
<dbReference type="Proteomes" id="UP001299608">
    <property type="component" value="Unassembled WGS sequence"/>
</dbReference>
<dbReference type="GO" id="GO:0016020">
    <property type="term" value="C:membrane"/>
    <property type="evidence" value="ECO:0007669"/>
    <property type="project" value="UniProtKB-SubCell"/>
</dbReference>
<reference evidence="7 8" key="1">
    <citation type="journal article" date="2020" name="Cell Host Microbe">
        <title>Functional and Genomic Variation between Human-Derived Isolates of Lachnospiraceae Reveals Inter- and Intra-Species Diversity.</title>
        <authorList>
            <person name="Sorbara M.T."/>
            <person name="Littmann E.R."/>
            <person name="Fontana E."/>
            <person name="Moody T.U."/>
            <person name="Kohout C.E."/>
            <person name="Gjonbalaj M."/>
            <person name="Eaton V."/>
            <person name="Seok R."/>
            <person name="Leiner I.M."/>
            <person name="Pamer E.G."/>
        </authorList>
    </citation>
    <scope>NUCLEOTIDE SEQUENCE [LARGE SCALE GENOMIC DNA]</scope>
    <source>
        <strain evidence="7 8">MSK.1.17</strain>
    </source>
</reference>
<proteinExistence type="predicted"/>
<dbReference type="AlphaFoldDB" id="A0AAW5BR20"/>
<evidence type="ECO:0000313" key="7">
    <source>
        <dbReference type="EMBL" id="NSJ49185.1"/>
    </source>
</evidence>
<dbReference type="EMBL" id="JAAITT010000013">
    <property type="protein sequence ID" value="NSJ49185.1"/>
    <property type="molecule type" value="Genomic_DNA"/>
</dbReference>
<feature type="domain" description="HAMP" evidence="5">
    <location>
        <begin position="24"/>
        <end position="72"/>
    </location>
</feature>
<dbReference type="EMBL" id="JAKNGE010000017">
    <property type="protein sequence ID" value="MCG4746630.1"/>
    <property type="molecule type" value="Genomic_DNA"/>
</dbReference>
<evidence type="ECO:0000313" key="8">
    <source>
        <dbReference type="Proteomes" id="UP000669239"/>
    </source>
</evidence>
<evidence type="ECO:0000256" key="1">
    <source>
        <dbReference type="ARBA" id="ARBA00004370"/>
    </source>
</evidence>
<evidence type="ECO:0000313" key="9">
    <source>
        <dbReference type="Proteomes" id="UP001299608"/>
    </source>
</evidence>
<dbReference type="Proteomes" id="UP000669239">
    <property type="component" value="Unassembled WGS sequence"/>
</dbReference>
<dbReference type="InterPro" id="IPR003594">
    <property type="entry name" value="HATPase_dom"/>
</dbReference>
<keyword evidence="8" id="KW-1185">Reference proteome</keyword>
<keyword evidence="4 6" id="KW-0418">Kinase</keyword>
<reference evidence="7" key="2">
    <citation type="submission" date="2020-02" db="EMBL/GenBank/DDBJ databases">
        <authorList>
            <person name="Littmann E."/>
            <person name="Sorbara M."/>
        </authorList>
    </citation>
    <scope>NUCLEOTIDE SEQUENCE</scope>
    <source>
        <strain evidence="7">MSK.1.17</strain>
    </source>
</reference>
<accession>A0AAW5BR20</accession>
<keyword evidence="2" id="KW-0597">Phosphoprotein</keyword>